<comment type="caution">
    <text evidence="1">The sequence shown here is derived from an EMBL/GenBank/DDBJ whole genome shotgun (WGS) entry which is preliminary data.</text>
</comment>
<name>A0ABT3Y3K8_9FLAO</name>
<organism evidence="1 2">
    <name type="scientific">Chryseobacterium luquanense</name>
    <dbReference type="NCBI Taxonomy" id="2983766"/>
    <lineage>
        <taxon>Bacteria</taxon>
        <taxon>Pseudomonadati</taxon>
        <taxon>Bacteroidota</taxon>
        <taxon>Flavobacteriia</taxon>
        <taxon>Flavobacteriales</taxon>
        <taxon>Weeksellaceae</taxon>
        <taxon>Chryseobacterium group</taxon>
        <taxon>Chryseobacterium</taxon>
    </lineage>
</organism>
<protein>
    <submittedName>
        <fullName evidence="1">Uncharacterized protein</fullName>
    </submittedName>
</protein>
<evidence type="ECO:0000313" key="2">
    <source>
        <dbReference type="Proteomes" id="UP001070176"/>
    </source>
</evidence>
<dbReference type="EMBL" id="JAOVZV010000010">
    <property type="protein sequence ID" value="MCX8532720.1"/>
    <property type="molecule type" value="Genomic_DNA"/>
</dbReference>
<dbReference type="Proteomes" id="UP001070176">
    <property type="component" value="Unassembled WGS sequence"/>
</dbReference>
<reference evidence="1" key="1">
    <citation type="submission" date="2022-10" db="EMBL/GenBank/DDBJ databases">
        <title>Chryseobacterium sp. nov., a novel bacterial species.</title>
        <authorList>
            <person name="Cao Y."/>
        </authorList>
    </citation>
    <scope>NUCLEOTIDE SEQUENCE</scope>
    <source>
        <strain evidence="1">KC 927</strain>
    </source>
</reference>
<evidence type="ECO:0000313" key="1">
    <source>
        <dbReference type="EMBL" id="MCX8532720.1"/>
    </source>
</evidence>
<sequence length="41" mass="4763">MQFLESWKMDVKAGSLEQSEKTEIAYISAGNYYLLIITDYL</sequence>
<keyword evidence="2" id="KW-1185">Reference proteome</keyword>
<proteinExistence type="predicted"/>
<accession>A0ABT3Y3K8</accession>
<gene>
    <name evidence="1" type="ORF">OEA66_10175</name>
</gene>
<dbReference type="RefSeq" id="WP_267281272.1">
    <property type="nucleotide sequence ID" value="NZ_JAOVZV010000010.1"/>
</dbReference>